<dbReference type="InterPro" id="IPR048367">
    <property type="entry name" value="TNP-like_RNaseH_C"/>
</dbReference>
<dbReference type="InterPro" id="IPR048366">
    <property type="entry name" value="TNP-like_GBD"/>
</dbReference>
<sequence>MKVNLAAQVLSTSVANALQSFYDQKLQGTVEFIKMFDKFFDCMNTRSLTEASRNRKPDLAPYTSPGDSRLKWLKENFLEYLRNWSNSVESLENLDPKQKAKMKLSHQTVEGLRMTVNSFVELTKYLLVHTGAKFILSERFNQDPLESHFGKQRQMKGGNDNPTVAQFNQNENSVRLLGSQALAPVSGNSKRSGYTQEIDDTPLPKRPRRPKQKISISVEK</sequence>
<feature type="compositionally biased region" description="Polar residues" evidence="1">
    <location>
        <begin position="186"/>
        <end position="195"/>
    </location>
</feature>
<dbReference type="EMBL" id="CACRXK020006680">
    <property type="protein sequence ID" value="CAB4010115.1"/>
    <property type="molecule type" value="Genomic_DNA"/>
</dbReference>
<evidence type="ECO:0000256" key="1">
    <source>
        <dbReference type="SAM" id="MobiDB-lite"/>
    </source>
</evidence>
<dbReference type="Pfam" id="PF21789">
    <property type="entry name" value="TNP-like_RNaseH_C"/>
    <property type="match status" value="1"/>
</dbReference>
<organism evidence="4 5">
    <name type="scientific">Paramuricea clavata</name>
    <name type="common">Red gorgonian</name>
    <name type="synonym">Violescent sea-whip</name>
    <dbReference type="NCBI Taxonomy" id="317549"/>
    <lineage>
        <taxon>Eukaryota</taxon>
        <taxon>Metazoa</taxon>
        <taxon>Cnidaria</taxon>
        <taxon>Anthozoa</taxon>
        <taxon>Octocorallia</taxon>
        <taxon>Malacalcyonacea</taxon>
        <taxon>Plexauridae</taxon>
        <taxon>Paramuricea</taxon>
    </lineage>
</organism>
<gene>
    <name evidence="4" type="ORF">PACLA_8A017996</name>
</gene>
<accession>A0A7D9EJT9</accession>
<feature type="domain" description="Transposable element P transposase-like GTP-binding insertion" evidence="2">
    <location>
        <begin position="1"/>
        <end position="51"/>
    </location>
</feature>
<reference evidence="4" key="1">
    <citation type="submission" date="2020-04" db="EMBL/GenBank/DDBJ databases">
        <authorList>
            <person name="Alioto T."/>
            <person name="Alioto T."/>
            <person name="Gomez Garrido J."/>
        </authorList>
    </citation>
    <scope>NUCLEOTIDE SEQUENCE</scope>
    <source>
        <strain evidence="4">A484AB</strain>
    </source>
</reference>
<comment type="caution">
    <text evidence="4">The sequence shown here is derived from an EMBL/GenBank/DDBJ whole genome shotgun (WGS) entry which is preliminary data.</text>
</comment>
<dbReference type="OrthoDB" id="6537918at2759"/>
<evidence type="ECO:0000313" key="4">
    <source>
        <dbReference type="EMBL" id="CAB4010115.1"/>
    </source>
</evidence>
<keyword evidence="5" id="KW-1185">Reference proteome</keyword>
<dbReference type="Pfam" id="PF21788">
    <property type="entry name" value="TNP-like_GBD"/>
    <property type="match status" value="1"/>
</dbReference>
<feature type="region of interest" description="Disordered" evidence="1">
    <location>
        <begin position="184"/>
        <end position="220"/>
    </location>
</feature>
<feature type="domain" description="Transposable element P transposase-like RNase H C-terminal" evidence="3">
    <location>
        <begin position="139"/>
        <end position="168"/>
    </location>
</feature>
<proteinExistence type="predicted"/>
<dbReference type="PANTHER" id="PTHR47577">
    <property type="entry name" value="THAP DOMAIN-CONTAINING PROTEIN 6"/>
    <property type="match status" value="1"/>
</dbReference>
<protein>
    <submittedName>
        <fullName evidence="4">Uncharacterized protein</fullName>
    </submittedName>
</protein>
<dbReference type="PANTHER" id="PTHR47577:SF2">
    <property type="entry name" value="THAP DOMAIN CONTAINING 9"/>
    <property type="match status" value="1"/>
</dbReference>
<evidence type="ECO:0000313" key="5">
    <source>
        <dbReference type="Proteomes" id="UP001152795"/>
    </source>
</evidence>
<name>A0A7D9EJT9_PARCT</name>
<evidence type="ECO:0000259" key="2">
    <source>
        <dbReference type="Pfam" id="PF21788"/>
    </source>
</evidence>
<dbReference type="AlphaFoldDB" id="A0A7D9EJT9"/>
<evidence type="ECO:0000259" key="3">
    <source>
        <dbReference type="Pfam" id="PF21789"/>
    </source>
</evidence>
<dbReference type="Proteomes" id="UP001152795">
    <property type="component" value="Unassembled WGS sequence"/>
</dbReference>